<dbReference type="EMBL" id="BMAO01028058">
    <property type="protein sequence ID" value="GFR21732.1"/>
    <property type="molecule type" value="Genomic_DNA"/>
</dbReference>
<accession>A0A8X6LV27</accession>
<proteinExistence type="predicted"/>
<protein>
    <submittedName>
        <fullName evidence="1">Uncharacterized protein</fullName>
    </submittedName>
</protein>
<dbReference type="AlphaFoldDB" id="A0A8X6LV27"/>
<reference evidence="1" key="1">
    <citation type="submission" date="2020-07" db="EMBL/GenBank/DDBJ databases">
        <title>Multicomponent nature underlies the extraordinary mechanical properties of spider dragline silk.</title>
        <authorList>
            <person name="Kono N."/>
            <person name="Nakamura H."/>
            <person name="Mori M."/>
            <person name="Yoshida Y."/>
            <person name="Ohtoshi R."/>
            <person name="Malay A.D."/>
            <person name="Moran D.A.P."/>
            <person name="Tomita M."/>
            <person name="Numata K."/>
            <person name="Arakawa K."/>
        </authorList>
    </citation>
    <scope>NUCLEOTIDE SEQUENCE</scope>
</reference>
<sequence>MSFQIVLFFKLLHLKCDQDKESSLAQRPFDMPTVWYSKRPLIISHIVLDLRSPNSPQRIFSNHSGYQNRYSRARNELATTWFINVTNDDGADLVSLKHSI</sequence>
<evidence type="ECO:0000313" key="2">
    <source>
        <dbReference type="Proteomes" id="UP000887116"/>
    </source>
</evidence>
<dbReference type="Proteomes" id="UP000887116">
    <property type="component" value="Unassembled WGS sequence"/>
</dbReference>
<name>A0A8X6LV27_TRICU</name>
<keyword evidence="2" id="KW-1185">Reference proteome</keyword>
<comment type="caution">
    <text evidence="1">The sequence shown here is derived from an EMBL/GenBank/DDBJ whole genome shotgun (WGS) entry which is preliminary data.</text>
</comment>
<evidence type="ECO:0000313" key="1">
    <source>
        <dbReference type="EMBL" id="GFR21732.1"/>
    </source>
</evidence>
<gene>
    <name evidence="1" type="ORF">TNCT_135971</name>
</gene>
<organism evidence="1 2">
    <name type="scientific">Trichonephila clavata</name>
    <name type="common">Joro spider</name>
    <name type="synonym">Nephila clavata</name>
    <dbReference type="NCBI Taxonomy" id="2740835"/>
    <lineage>
        <taxon>Eukaryota</taxon>
        <taxon>Metazoa</taxon>
        <taxon>Ecdysozoa</taxon>
        <taxon>Arthropoda</taxon>
        <taxon>Chelicerata</taxon>
        <taxon>Arachnida</taxon>
        <taxon>Araneae</taxon>
        <taxon>Araneomorphae</taxon>
        <taxon>Entelegynae</taxon>
        <taxon>Araneoidea</taxon>
        <taxon>Nephilidae</taxon>
        <taxon>Trichonephila</taxon>
    </lineage>
</organism>